<reference evidence="2" key="1">
    <citation type="submission" date="2021-01" db="EMBL/GenBank/DDBJ databases">
        <authorList>
            <person name="Corre E."/>
            <person name="Pelletier E."/>
            <person name="Niang G."/>
            <person name="Scheremetjew M."/>
            <person name="Finn R."/>
            <person name="Kale V."/>
            <person name="Holt S."/>
            <person name="Cochrane G."/>
            <person name="Meng A."/>
            <person name="Brown T."/>
            <person name="Cohen L."/>
        </authorList>
    </citation>
    <scope>NUCLEOTIDE SEQUENCE</scope>
    <source>
        <strain evidence="2">CCMP3105</strain>
    </source>
</reference>
<gene>
    <name evidence="2" type="ORF">AMON00008_LOCUS4863</name>
</gene>
<dbReference type="AlphaFoldDB" id="A0A7S4PXC2"/>
<proteinExistence type="predicted"/>
<evidence type="ECO:0000313" key="2">
    <source>
        <dbReference type="EMBL" id="CAE4565244.1"/>
    </source>
</evidence>
<evidence type="ECO:0000256" key="1">
    <source>
        <dbReference type="SAM" id="MobiDB-lite"/>
    </source>
</evidence>
<feature type="compositionally biased region" description="Polar residues" evidence="1">
    <location>
        <begin position="1"/>
        <end position="10"/>
    </location>
</feature>
<sequence length="243" mass="26462">MSHAWTSEAASQSSSDGKHGSSRGTGDGRGNVGLAVFEGKNFSTKTQHFRSCAEFTRWLFRQERGAVNPWATIVIGWEEAKPCMQAIIAVTTGAIDSLRVDAKRPPLPPPVGLMHPEQKIQSVVAHVTVLVGSCVEECRARKFARRWASSMSISVRRSPRYMGGSCYLPYPPLPHLEPMKVAPAPGWLVPPPGLERDLTDNSCLRMEGGAPFTLVFTQAKEIRSAVIRHSGGVATCPVPIFEL</sequence>
<name>A0A7S4PXC2_9DINO</name>
<accession>A0A7S4PXC2</accession>
<organism evidence="2">
    <name type="scientific">Alexandrium monilatum</name>
    <dbReference type="NCBI Taxonomy" id="311494"/>
    <lineage>
        <taxon>Eukaryota</taxon>
        <taxon>Sar</taxon>
        <taxon>Alveolata</taxon>
        <taxon>Dinophyceae</taxon>
        <taxon>Gonyaulacales</taxon>
        <taxon>Pyrocystaceae</taxon>
        <taxon>Alexandrium</taxon>
    </lineage>
</organism>
<feature type="region of interest" description="Disordered" evidence="1">
    <location>
        <begin position="1"/>
        <end position="30"/>
    </location>
</feature>
<dbReference type="EMBL" id="HBNR01007389">
    <property type="protein sequence ID" value="CAE4565244.1"/>
    <property type="molecule type" value="Transcribed_RNA"/>
</dbReference>
<protein>
    <submittedName>
        <fullName evidence="2">Uncharacterized protein</fullName>
    </submittedName>
</protein>